<evidence type="ECO:0000256" key="2">
    <source>
        <dbReference type="ARBA" id="ARBA00022980"/>
    </source>
</evidence>
<dbReference type="Pfam" id="PF01196">
    <property type="entry name" value="Ribosomal_L17"/>
    <property type="match status" value="1"/>
</dbReference>
<dbReference type="GO" id="GO:0006412">
    <property type="term" value="P:translation"/>
    <property type="evidence" value="ECO:0007669"/>
    <property type="project" value="UniProtKB-UniRule"/>
</dbReference>
<dbReference type="OrthoDB" id="9809073at2"/>
<proteinExistence type="inferred from homology"/>
<comment type="similarity">
    <text evidence="1 4 5">Belongs to the bacterial ribosomal protein bL17 family.</text>
</comment>
<dbReference type="HAMAP" id="MF_01368">
    <property type="entry name" value="Ribosomal_bL17"/>
    <property type="match status" value="1"/>
</dbReference>
<comment type="caution">
    <text evidence="6">The sequence shown here is derived from an EMBL/GenBank/DDBJ whole genome shotgun (WGS) entry which is preliminary data.</text>
</comment>
<keyword evidence="3 4" id="KW-0687">Ribonucleoprotein</keyword>
<protein>
    <recommendedName>
        <fullName evidence="4">Large ribosomal subunit protein bL17</fullName>
    </recommendedName>
</protein>
<evidence type="ECO:0000256" key="3">
    <source>
        <dbReference type="ARBA" id="ARBA00023274"/>
    </source>
</evidence>
<organism evidence="6 7">
    <name type="scientific">Tautonia sociabilis</name>
    <dbReference type="NCBI Taxonomy" id="2080755"/>
    <lineage>
        <taxon>Bacteria</taxon>
        <taxon>Pseudomonadati</taxon>
        <taxon>Planctomycetota</taxon>
        <taxon>Planctomycetia</taxon>
        <taxon>Isosphaerales</taxon>
        <taxon>Isosphaeraceae</taxon>
        <taxon>Tautonia</taxon>
    </lineage>
</organism>
<dbReference type="InterPro" id="IPR036373">
    <property type="entry name" value="Ribosomal_bL17_sf"/>
</dbReference>
<dbReference type="SUPFAM" id="SSF64263">
    <property type="entry name" value="Prokaryotic ribosomal protein L17"/>
    <property type="match status" value="1"/>
</dbReference>
<accession>A0A432MG49</accession>
<dbReference type="PANTHER" id="PTHR14413:SF16">
    <property type="entry name" value="LARGE RIBOSOMAL SUBUNIT PROTEIN BL17M"/>
    <property type="match status" value="1"/>
</dbReference>
<evidence type="ECO:0000256" key="5">
    <source>
        <dbReference type="RuleBase" id="RU000660"/>
    </source>
</evidence>
<reference evidence="6 7" key="2">
    <citation type="submission" date="2019-01" db="EMBL/GenBank/DDBJ databases">
        <title>Tautonia sociabilis, a novel thermotolerant planctomycete of Isosphaeraceae family, isolated from a 4000 m deep subterranean habitat.</title>
        <authorList>
            <person name="Kovaleva O.L."/>
            <person name="Elcheninov A.G."/>
            <person name="Van Heerden E."/>
            <person name="Toshchakov S.V."/>
            <person name="Novikov A."/>
            <person name="Bonch-Osmolovskaya E.A."/>
            <person name="Kublanov I.V."/>
        </authorList>
    </citation>
    <scope>NUCLEOTIDE SEQUENCE [LARGE SCALE GENOMIC DNA]</scope>
    <source>
        <strain evidence="6 7">GM2012</strain>
    </source>
</reference>
<evidence type="ECO:0000256" key="4">
    <source>
        <dbReference type="HAMAP-Rule" id="MF_01368"/>
    </source>
</evidence>
<dbReference type="Proteomes" id="UP000280296">
    <property type="component" value="Unassembled WGS sequence"/>
</dbReference>
<sequence length="152" mass="17527">MRHRKAGRKFKRSPEHRRMLLRNLATSFFEHEQIKTTQAKAKELQPYAEKLITLAVRGIRRQKALGGDKADRLPLAEFRRSLTVLTRKDIAYKLFFEIAPRYMERPGGYSRIFKLAHRRQGDCSPMAIIQLIPADEPVRSQTVQPEVVASGA</sequence>
<dbReference type="RefSeq" id="WP_126726970.1">
    <property type="nucleotide sequence ID" value="NZ_RYZH01000040.1"/>
</dbReference>
<evidence type="ECO:0000313" key="6">
    <source>
        <dbReference type="EMBL" id="RUL85391.1"/>
    </source>
</evidence>
<dbReference type="GO" id="GO:0003735">
    <property type="term" value="F:structural constituent of ribosome"/>
    <property type="evidence" value="ECO:0007669"/>
    <property type="project" value="InterPro"/>
</dbReference>
<gene>
    <name evidence="4" type="primary">rplQ</name>
    <name evidence="6" type="ORF">TsocGM_18620</name>
</gene>
<dbReference type="GO" id="GO:0022625">
    <property type="term" value="C:cytosolic large ribosomal subunit"/>
    <property type="evidence" value="ECO:0007669"/>
    <property type="project" value="TreeGrafter"/>
</dbReference>
<dbReference type="Gene3D" id="3.90.1030.10">
    <property type="entry name" value="Ribosomal protein L17"/>
    <property type="match status" value="1"/>
</dbReference>
<comment type="subunit">
    <text evidence="4">Part of the 50S ribosomal subunit. Contacts protein L32.</text>
</comment>
<evidence type="ECO:0000256" key="1">
    <source>
        <dbReference type="ARBA" id="ARBA00008777"/>
    </source>
</evidence>
<name>A0A432MG49_9BACT</name>
<keyword evidence="2 4" id="KW-0689">Ribosomal protein</keyword>
<keyword evidence="7" id="KW-1185">Reference proteome</keyword>
<dbReference type="InterPro" id="IPR000456">
    <property type="entry name" value="Ribosomal_bL17"/>
</dbReference>
<dbReference type="EMBL" id="RYZH01000040">
    <property type="protein sequence ID" value="RUL85391.1"/>
    <property type="molecule type" value="Genomic_DNA"/>
</dbReference>
<dbReference type="AlphaFoldDB" id="A0A432MG49"/>
<dbReference type="NCBIfam" id="TIGR00059">
    <property type="entry name" value="L17"/>
    <property type="match status" value="1"/>
</dbReference>
<reference evidence="6 7" key="1">
    <citation type="submission" date="2018-12" db="EMBL/GenBank/DDBJ databases">
        <authorList>
            <person name="Toschakov S.V."/>
        </authorList>
    </citation>
    <scope>NUCLEOTIDE SEQUENCE [LARGE SCALE GENOMIC DNA]</scope>
    <source>
        <strain evidence="6 7">GM2012</strain>
    </source>
</reference>
<evidence type="ECO:0000313" key="7">
    <source>
        <dbReference type="Proteomes" id="UP000280296"/>
    </source>
</evidence>
<dbReference type="PANTHER" id="PTHR14413">
    <property type="entry name" value="RIBOSOMAL PROTEIN L17"/>
    <property type="match status" value="1"/>
</dbReference>